<evidence type="ECO:0000313" key="9">
    <source>
        <dbReference type="Proteomes" id="UP001292079"/>
    </source>
</evidence>
<evidence type="ECO:0000256" key="2">
    <source>
        <dbReference type="ARBA" id="ARBA00004245"/>
    </source>
</evidence>
<keyword evidence="9" id="KW-1185">Reference proteome</keyword>
<organism evidence="8 9">
    <name type="scientific">Schistosoma mekongi</name>
    <name type="common">Parasitic worm</name>
    <dbReference type="NCBI Taxonomy" id="38744"/>
    <lineage>
        <taxon>Eukaryota</taxon>
        <taxon>Metazoa</taxon>
        <taxon>Spiralia</taxon>
        <taxon>Lophotrochozoa</taxon>
        <taxon>Platyhelminthes</taxon>
        <taxon>Trematoda</taxon>
        <taxon>Digenea</taxon>
        <taxon>Strigeidida</taxon>
        <taxon>Schistosomatoidea</taxon>
        <taxon>Schistosomatidae</taxon>
        <taxon>Schistosoma</taxon>
    </lineage>
</organism>
<dbReference type="PANTHER" id="PTHR21490:SF0">
    <property type="entry name" value="ENKURIN"/>
    <property type="match status" value="1"/>
</dbReference>
<evidence type="ECO:0000256" key="1">
    <source>
        <dbReference type="ARBA" id="ARBA00004138"/>
    </source>
</evidence>
<gene>
    <name evidence="8" type="ORF">MN116_000615</name>
</gene>
<dbReference type="GO" id="GO:0005879">
    <property type="term" value="C:axonemal microtubule"/>
    <property type="evidence" value="ECO:0007669"/>
    <property type="project" value="TreeGrafter"/>
</dbReference>
<protein>
    <recommendedName>
        <fullName evidence="7">Enkurin domain-containing protein</fullName>
    </recommendedName>
</protein>
<dbReference type="InterPro" id="IPR027012">
    <property type="entry name" value="Enkurin_dom"/>
</dbReference>
<feature type="domain" description="Enkurin" evidence="7">
    <location>
        <begin position="165"/>
        <end position="271"/>
    </location>
</feature>
<dbReference type="PANTHER" id="PTHR21490">
    <property type="entry name" value="ENKURIN-RELATED"/>
    <property type="match status" value="1"/>
</dbReference>
<evidence type="ECO:0000259" key="7">
    <source>
        <dbReference type="PROSITE" id="PS51665"/>
    </source>
</evidence>
<sequence length="273" mass="31943">MRESIYNLIPFEQPPKAAQPRYKSCSRREVISLFNTKKYPCKTMGVPKVPPPNPQKYLRTRHSAPELCRRKNVNDPSAKCSYYDCNLSTKKKPLPDLKSETVNTSPCKNFIKNNIRMMEVSVPCKPKSFIVDTKMGHKFDIKYSGLEPLYVKRKSFGGLPKYLIEREKAVSEAQESYEEYTKQLKEKNALKMISESEKKVKLLLLIATFLFIQALLDQLKNKWQQRYRQYQSLSVVIDTPPKISHKLWLEKEMEDIEKDINLLEGFDYIYVAK</sequence>
<dbReference type="PROSITE" id="PS51665">
    <property type="entry name" value="ENKURIN"/>
    <property type="match status" value="1"/>
</dbReference>
<evidence type="ECO:0000256" key="5">
    <source>
        <dbReference type="ARBA" id="ARBA00023273"/>
    </source>
</evidence>
<dbReference type="InterPro" id="IPR052102">
    <property type="entry name" value="Enkurin_domain-protein"/>
</dbReference>
<keyword evidence="3" id="KW-0963">Cytoplasm</keyword>
<keyword evidence="6" id="KW-0175">Coiled coil</keyword>
<dbReference type="Pfam" id="PF13864">
    <property type="entry name" value="Enkurin"/>
    <property type="match status" value="1"/>
</dbReference>
<dbReference type="Proteomes" id="UP001292079">
    <property type="component" value="Unassembled WGS sequence"/>
</dbReference>
<keyword evidence="4" id="KW-0206">Cytoskeleton</keyword>
<comment type="caution">
    <text evidence="8">The sequence shown here is derived from an EMBL/GenBank/DDBJ whole genome shotgun (WGS) entry which is preliminary data.</text>
</comment>
<reference evidence="8" key="1">
    <citation type="submission" date="2022-04" db="EMBL/GenBank/DDBJ databases">
        <authorList>
            <person name="Xu L."/>
            <person name="Lv Z."/>
        </authorList>
    </citation>
    <scope>NUCLEOTIDE SEQUENCE</scope>
    <source>
        <strain evidence="8">LV_2022a</strain>
    </source>
</reference>
<keyword evidence="5" id="KW-0966">Cell projection</keyword>
<proteinExistence type="predicted"/>
<comment type="subcellular location">
    <subcellularLocation>
        <location evidence="1">Cell projection</location>
        <location evidence="1">Cilium</location>
    </subcellularLocation>
    <subcellularLocation>
        <location evidence="2">Cytoplasm</location>
        <location evidence="2">Cytoskeleton</location>
    </subcellularLocation>
</comment>
<evidence type="ECO:0000256" key="6">
    <source>
        <dbReference type="SAM" id="Coils"/>
    </source>
</evidence>
<dbReference type="AlphaFoldDB" id="A0AAE1ZJ69"/>
<feature type="coiled-coil region" evidence="6">
    <location>
        <begin position="163"/>
        <end position="190"/>
    </location>
</feature>
<evidence type="ECO:0000313" key="8">
    <source>
        <dbReference type="EMBL" id="KAK4474673.1"/>
    </source>
</evidence>
<reference evidence="8" key="2">
    <citation type="journal article" date="2023" name="Infect Dis Poverty">
        <title>Chromosome-scale genome of the human blood fluke Schistosoma mekongi and its implications for public health.</title>
        <authorList>
            <person name="Zhou M."/>
            <person name="Xu L."/>
            <person name="Xu D."/>
            <person name="Chen W."/>
            <person name="Khan J."/>
            <person name="Hu Y."/>
            <person name="Huang H."/>
            <person name="Wei H."/>
            <person name="Zhang Y."/>
            <person name="Chusongsang P."/>
            <person name="Tanasarnprasert K."/>
            <person name="Hu X."/>
            <person name="Limpanont Y."/>
            <person name="Lv Z."/>
        </authorList>
    </citation>
    <scope>NUCLEOTIDE SEQUENCE</scope>
    <source>
        <strain evidence="8">LV_2022a</strain>
    </source>
</reference>
<accession>A0AAE1ZJ69</accession>
<dbReference type="GO" id="GO:0005516">
    <property type="term" value="F:calmodulin binding"/>
    <property type="evidence" value="ECO:0007669"/>
    <property type="project" value="TreeGrafter"/>
</dbReference>
<evidence type="ECO:0000256" key="3">
    <source>
        <dbReference type="ARBA" id="ARBA00022490"/>
    </source>
</evidence>
<dbReference type="GO" id="GO:0001669">
    <property type="term" value="C:acrosomal vesicle"/>
    <property type="evidence" value="ECO:0007669"/>
    <property type="project" value="TreeGrafter"/>
</dbReference>
<dbReference type="EMBL" id="JALJAT010000001">
    <property type="protein sequence ID" value="KAK4474673.1"/>
    <property type="molecule type" value="Genomic_DNA"/>
</dbReference>
<name>A0AAE1ZJ69_SCHME</name>
<evidence type="ECO:0000256" key="4">
    <source>
        <dbReference type="ARBA" id="ARBA00023212"/>
    </source>
</evidence>